<name>A0A443KH65_9RHOB</name>
<comment type="function">
    <text evidence="2">Antitoxin component of a type II toxin-antitoxin (TA) system.</text>
</comment>
<dbReference type="InterPro" id="IPR036165">
    <property type="entry name" value="YefM-like_sf"/>
</dbReference>
<evidence type="ECO:0000313" key="3">
    <source>
        <dbReference type="EMBL" id="RWR32097.1"/>
    </source>
</evidence>
<dbReference type="NCBIfam" id="TIGR01552">
    <property type="entry name" value="phd_fam"/>
    <property type="match status" value="1"/>
</dbReference>
<gene>
    <name evidence="3" type="ORF">D2T31_03220</name>
</gene>
<dbReference type="Pfam" id="PF02604">
    <property type="entry name" value="PhdYeFM_antitox"/>
    <property type="match status" value="1"/>
</dbReference>
<dbReference type="Gene3D" id="3.40.1620.10">
    <property type="entry name" value="YefM-like domain"/>
    <property type="match status" value="1"/>
</dbReference>
<dbReference type="SUPFAM" id="SSF143120">
    <property type="entry name" value="YefM-like"/>
    <property type="match status" value="1"/>
</dbReference>
<dbReference type="InterPro" id="IPR006442">
    <property type="entry name" value="Antitoxin_Phd/YefM"/>
</dbReference>
<accession>A0A443KH65</accession>
<evidence type="ECO:0000313" key="4">
    <source>
        <dbReference type="Proteomes" id="UP000285295"/>
    </source>
</evidence>
<sequence length="64" mass="7213">MKSMAAKDAKNAFGMLIDLARSEPVTIEKHGRKVVVVMAIEEFERLKALDARIQNSKAVEKERN</sequence>
<protein>
    <recommendedName>
        <fullName evidence="2">Antitoxin</fullName>
    </recommendedName>
</protein>
<dbReference type="OrthoDB" id="165038at2"/>
<dbReference type="AlphaFoldDB" id="A0A443KH65"/>
<evidence type="ECO:0000256" key="1">
    <source>
        <dbReference type="ARBA" id="ARBA00009981"/>
    </source>
</evidence>
<organism evidence="3 4">
    <name type="scientific">Paenirhodobacter populi</name>
    <dbReference type="NCBI Taxonomy" id="2306993"/>
    <lineage>
        <taxon>Bacteria</taxon>
        <taxon>Pseudomonadati</taxon>
        <taxon>Pseudomonadota</taxon>
        <taxon>Alphaproteobacteria</taxon>
        <taxon>Rhodobacterales</taxon>
        <taxon>Rhodobacter group</taxon>
        <taxon>Paenirhodobacter</taxon>
    </lineage>
</organism>
<evidence type="ECO:0000256" key="2">
    <source>
        <dbReference type="RuleBase" id="RU362080"/>
    </source>
</evidence>
<comment type="similarity">
    <text evidence="1 2">Belongs to the phD/YefM antitoxin family.</text>
</comment>
<reference evidence="3 4" key="2">
    <citation type="submission" date="2019-01" db="EMBL/GenBank/DDBJ databases">
        <authorList>
            <person name="Li Y."/>
        </authorList>
    </citation>
    <scope>NUCLEOTIDE SEQUENCE [LARGE SCALE GENOMIC DNA]</scope>
    <source>
        <strain evidence="3 4">D19-10-3-21</strain>
    </source>
</reference>
<proteinExistence type="inferred from homology"/>
<comment type="caution">
    <text evidence="3">The sequence shown here is derived from an EMBL/GenBank/DDBJ whole genome shotgun (WGS) entry which is preliminary data.</text>
</comment>
<reference evidence="3 4" key="1">
    <citation type="submission" date="2019-01" db="EMBL/GenBank/DDBJ databases">
        <title>Sinorhodobacter populi sp. nov. isolated from the symptomatic bark tissue of Populus euramericana canker.</title>
        <authorList>
            <person name="Xu G."/>
        </authorList>
    </citation>
    <scope>NUCLEOTIDE SEQUENCE [LARGE SCALE GENOMIC DNA]</scope>
    <source>
        <strain evidence="3 4">D19-10-3-21</strain>
    </source>
</reference>
<dbReference type="Proteomes" id="UP000285295">
    <property type="component" value="Unassembled WGS sequence"/>
</dbReference>
<dbReference type="EMBL" id="SAUX01000002">
    <property type="protein sequence ID" value="RWR32097.1"/>
    <property type="molecule type" value="Genomic_DNA"/>
</dbReference>